<evidence type="ECO:0000256" key="2">
    <source>
        <dbReference type="ARBA" id="ARBA00022598"/>
    </source>
</evidence>
<dbReference type="PANTHER" id="PTHR43326:SF1">
    <property type="entry name" value="METHIONINE--TRNA LIGASE, MITOCHONDRIAL"/>
    <property type="match status" value="1"/>
</dbReference>
<comment type="subcellular location">
    <subcellularLocation>
        <location evidence="7">Cytoplasm</location>
    </subcellularLocation>
</comment>
<feature type="binding site" evidence="7">
    <location>
        <position position="130"/>
    </location>
    <ligand>
        <name>Zn(2+)</name>
        <dbReference type="ChEBI" id="CHEBI:29105"/>
    </ligand>
</feature>
<dbReference type="FunFam" id="1.10.730.10:FF:000026">
    <property type="entry name" value="Methionine--tRNA ligase"/>
    <property type="match status" value="1"/>
</dbReference>
<keyword evidence="11" id="KW-1185">Reference proteome</keyword>
<dbReference type="PRINTS" id="PR01041">
    <property type="entry name" value="TRNASYNTHMET"/>
</dbReference>
<dbReference type="InterPro" id="IPR041872">
    <property type="entry name" value="Anticodon_Met"/>
</dbReference>
<keyword evidence="7" id="KW-0963">Cytoplasm</keyword>
<accession>A0A1T4QML6</accession>
<dbReference type="InterPro" id="IPR009080">
    <property type="entry name" value="tRNAsynth_Ia_anticodon-bd"/>
</dbReference>
<keyword evidence="5 7" id="KW-0648">Protein biosynthesis</keyword>
<dbReference type="InterPro" id="IPR014758">
    <property type="entry name" value="Met-tRNA_synth"/>
</dbReference>
<evidence type="ECO:0000256" key="6">
    <source>
        <dbReference type="ARBA" id="ARBA00023146"/>
    </source>
</evidence>
<keyword evidence="3 7" id="KW-0547">Nucleotide-binding</keyword>
<dbReference type="Pfam" id="PF19303">
    <property type="entry name" value="Anticodon_3"/>
    <property type="match status" value="1"/>
</dbReference>
<gene>
    <name evidence="7" type="primary">metG</name>
    <name evidence="10" type="ORF">SAMN02745119_02449</name>
</gene>
<evidence type="ECO:0000313" key="11">
    <source>
        <dbReference type="Proteomes" id="UP000190102"/>
    </source>
</evidence>
<dbReference type="EC" id="6.1.1.10" evidence="7"/>
<keyword evidence="6 7" id="KW-0030">Aminoacyl-tRNA synthetase</keyword>
<evidence type="ECO:0000256" key="3">
    <source>
        <dbReference type="ARBA" id="ARBA00022741"/>
    </source>
</evidence>
<dbReference type="HAMAP" id="MF_01228">
    <property type="entry name" value="Met_tRNA_synth_type2"/>
    <property type="match status" value="1"/>
</dbReference>
<keyword evidence="7" id="KW-0862">Zinc</keyword>
<feature type="domain" description="Methionyl-tRNA synthetase anticodon-binding" evidence="9">
    <location>
        <begin position="371"/>
        <end position="506"/>
    </location>
</feature>
<dbReference type="InterPro" id="IPR015413">
    <property type="entry name" value="Methionyl/Leucyl_tRNA_Synth"/>
</dbReference>
<feature type="domain" description="Methionyl/Leucyl tRNA synthetase" evidence="8">
    <location>
        <begin position="5"/>
        <end position="149"/>
    </location>
</feature>
<dbReference type="InterPro" id="IPR023457">
    <property type="entry name" value="Met-tRNA_synth_2"/>
</dbReference>
<dbReference type="PANTHER" id="PTHR43326">
    <property type="entry name" value="METHIONYL-TRNA SYNTHETASE"/>
    <property type="match status" value="1"/>
</dbReference>
<feature type="short sequence motif" description="'HIGH' region" evidence="7">
    <location>
        <begin position="12"/>
        <end position="22"/>
    </location>
</feature>
<name>A0A1T4QML6_9BACT</name>
<organism evidence="10 11">
    <name type="scientific">Trichlorobacter thiogenes</name>
    <dbReference type="NCBI Taxonomy" id="115783"/>
    <lineage>
        <taxon>Bacteria</taxon>
        <taxon>Pseudomonadati</taxon>
        <taxon>Thermodesulfobacteriota</taxon>
        <taxon>Desulfuromonadia</taxon>
        <taxon>Geobacterales</taxon>
        <taxon>Geobacteraceae</taxon>
        <taxon>Trichlorobacter</taxon>
    </lineage>
</organism>
<comment type="similarity">
    <text evidence="7">Belongs to the class-I aminoacyl-tRNA synthetase family. MetG type 2A subfamily.</text>
</comment>
<dbReference type="CDD" id="cd07957">
    <property type="entry name" value="Anticodon_Ia_Met"/>
    <property type="match status" value="1"/>
</dbReference>
<reference evidence="11" key="1">
    <citation type="submission" date="2017-02" db="EMBL/GenBank/DDBJ databases">
        <authorList>
            <person name="Varghese N."/>
            <person name="Submissions S."/>
        </authorList>
    </citation>
    <scope>NUCLEOTIDE SEQUENCE [LARGE SCALE GENOMIC DNA]</scope>
    <source>
        <strain evidence="11">ATCC BAA-34</strain>
    </source>
</reference>
<dbReference type="FunFam" id="2.170.220.10:FF:000002">
    <property type="entry name" value="Methionine--tRNA ligase"/>
    <property type="match status" value="1"/>
</dbReference>
<evidence type="ECO:0000256" key="7">
    <source>
        <dbReference type="HAMAP-Rule" id="MF_01228"/>
    </source>
</evidence>
<dbReference type="InterPro" id="IPR033911">
    <property type="entry name" value="MetRS_core"/>
</dbReference>
<dbReference type="SUPFAM" id="SSF47323">
    <property type="entry name" value="Anticodon-binding domain of a subclass of class I aminoacyl-tRNA synthetases"/>
    <property type="match status" value="1"/>
</dbReference>
<dbReference type="GO" id="GO:0004825">
    <property type="term" value="F:methionine-tRNA ligase activity"/>
    <property type="evidence" value="ECO:0007669"/>
    <property type="project" value="UniProtKB-UniRule"/>
</dbReference>
<dbReference type="Pfam" id="PF09334">
    <property type="entry name" value="tRNA-synt_1g"/>
    <property type="match status" value="2"/>
</dbReference>
<evidence type="ECO:0000256" key="5">
    <source>
        <dbReference type="ARBA" id="ARBA00022917"/>
    </source>
</evidence>
<comment type="catalytic activity">
    <reaction evidence="7">
        <text>tRNA(Met) + L-methionine + ATP = L-methionyl-tRNA(Met) + AMP + diphosphate</text>
        <dbReference type="Rhea" id="RHEA:13481"/>
        <dbReference type="Rhea" id="RHEA-COMP:9667"/>
        <dbReference type="Rhea" id="RHEA-COMP:9698"/>
        <dbReference type="ChEBI" id="CHEBI:30616"/>
        <dbReference type="ChEBI" id="CHEBI:33019"/>
        <dbReference type="ChEBI" id="CHEBI:57844"/>
        <dbReference type="ChEBI" id="CHEBI:78442"/>
        <dbReference type="ChEBI" id="CHEBI:78530"/>
        <dbReference type="ChEBI" id="CHEBI:456215"/>
        <dbReference type="EC" id="6.1.1.10"/>
    </reaction>
</comment>
<evidence type="ECO:0000256" key="1">
    <source>
        <dbReference type="ARBA" id="ARBA00003314"/>
    </source>
</evidence>
<dbReference type="RefSeq" id="WP_078790711.1">
    <property type="nucleotide sequence ID" value="NZ_FUWR01000014.1"/>
</dbReference>
<feature type="binding site" evidence="7">
    <location>
        <position position="144"/>
    </location>
    <ligand>
        <name>Zn(2+)</name>
        <dbReference type="ChEBI" id="CHEBI:29105"/>
    </ligand>
</feature>
<evidence type="ECO:0000259" key="9">
    <source>
        <dbReference type="Pfam" id="PF19303"/>
    </source>
</evidence>
<feature type="binding site" evidence="7">
    <location>
        <position position="147"/>
    </location>
    <ligand>
        <name>Zn(2+)</name>
        <dbReference type="ChEBI" id="CHEBI:29105"/>
    </ligand>
</feature>
<dbReference type="Gene3D" id="3.40.50.620">
    <property type="entry name" value="HUPs"/>
    <property type="match status" value="1"/>
</dbReference>
<feature type="domain" description="Methionyl/Leucyl tRNA synthetase" evidence="8">
    <location>
        <begin position="155"/>
        <end position="358"/>
    </location>
</feature>
<dbReference type="Proteomes" id="UP000190102">
    <property type="component" value="Unassembled WGS sequence"/>
</dbReference>
<dbReference type="AlphaFoldDB" id="A0A1T4QML6"/>
<keyword evidence="2 7" id="KW-0436">Ligase</keyword>
<dbReference type="InterPro" id="IPR014729">
    <property type="entry name" value="Rossmann-like_a/b/a_fold"/>
</dbReference>
<dbReference type="EMBL" id="FUWR01000014">
    <property type="protein sequence ID" value="SKA04711.1"/>
    <property type="molecule type" value="Genomic_DNA"/>
</dbReference>
<protein>
    <recommendedName>
        <fullName evidence="7">Methionine--tRNA ligase</fullName>
        <ecNumber evidence="7">6.1.1.10</ecNumber>
    </recommendedName>
    <alternativeName>
        <fullName evidence="7">Methionyl-tRNA synthetase</fullName>
        <shortName evidence="7">MetRS</shortName>
    </alternativeName>
</protein>
<dbReference type="GO" id="GO:0005737">
    <property type="term" value="C:cytoplasm"/>
    <property type="evidence" value="ECO:0007669"/>
    <property type="project" value="UniProtKB-SubCell"/>
</dbReference>
<evidence type="ECO:0000313" key="10">
    <source>
        <dbReference type="EMBL" id="SKA04711.1"/>
    </source>
</evidence>
<comment type="cofactor">
    <cofactor evidence="7">
        <name>Zn(2+)</name>
        <dbReference type="ChEBI" id="CHEBI:29105"/>
    </cofactor>
    <text evidence="7">Binds 1 zinc ion per subunit.</text>
</comment>
<dbReference type="Gene3D" id="2.170.220.10">
    <property type="match status" value="1"/>
</dbReference>
<keyword evidence="4 7" id="KW-0067">ATP-binding</keyword>
<feature type="short sequence motif" description="'KMSKS' region" evidence="7">
    <location>
        <begin position="295"/>
        <end position="299"/>
    </location>
</feature>
<dbReference type="NCBIfam" id="TIGR00398">
    <property type="entry name" value="metG"/>
    <property type="match status" value="1"/>
</dbReference>
<dbReference type="SUPFAM" id="SSF52374">
    <property type="entry name" value="Nucleotidylyl transferase"/>
    <property type="match status" value="1"/>
</dbReference>
<dbReference type="STRING" id="115783.SAMN02745119_02449"/>
<comment type="subunit">
    <text evidence="7">Monomer.</text>
</comment>
<dbReference type="OrthoDB" id="9810191at2"/>
<sequence length="508" mass="57526">MKPTFYVTTPIYYVNDVPHIGHAYTTVAADVLARYKRMKGFDVFFLTGSDEHGQKVEKAAQTNGETPLELADRVVKRFQALWEKLGISHNDFIRTTQERHKQGVTHIFKQLMEQGDIYLGEYEDWYCTPCETFWTETQVEDGKCPDCNRPVEKLKEESYFFKMSAYGEKLLAHIEANPEFIQPKTRRNEIISFVKEGLRDLSVSRTSFSWGIPVPGNERHVIYVWFDALTNYISALGYPNSDGNYGRYWPADAHLIGKDILRFHTVYWPTFLMAAGLPIPQKVFAHGWWTVEGQKMSKSLQNVVEPNMLIDKYGVDVVRYFLMREVPFGLDGDFSHGSLINRINSDLANDLGNLLSRSTAMLVKYFDGILPAPGPFSELDGTLKAKAEGMITAVDNCMDELAFSKALQAIWDVISAGNKYIDETAPWGLAKDPAKREQLATVMYCLLEAQRLVHSLVAPFMPDTARKALACLGWQKEAAEEDLVWGKLAPGTAIEKAAALFPRIETKE</sequence>
<dbReference type="CDD" id="cd00814">
    <property type="entry name" value="MetRS_core"/>
    <property type="match status" value="1"/>
</dbReference>
<dbReference type="GO" id="GO:0046872">
    <property type="term" value="F:metal ion binding"/>
    <property type="evidence" value="ECO:0007669"/>
    <property type="project" value="UniProtKB-KW"/>
</dbReference>
<proteinExistence type="inferred from homology"/>
<dbReference type="Gene3D" id="1.10.730.10">
    <property type="entry name" value="Isoleucyl-tRNA Synthetase, Domain 1"/>
    <property type="match status" value="1"/>
</dbReference>
<dbReference type="GO" id="GO:0006431">
    <property type="term" value="P:methionyl-tRNA aminoacylation"/>
    <property type="evidence" value="ECO:0007669"/>
    <property type="project" value="UniProtKB-UniRule"/>
</dbReference>
<keyword evidence="7" id="KW-0479">Metal-binding</keyword>
<comment type="caution">
    <text evidence="7">Lacks conserved residue(s) required for the propagation of feature annotation.</text>
</comment>
<dbReference type="NCBIfam" id="NF008900">
    <property type="entry name" value="PRK12267.1"/>
    <property type="match status" value="1"/>
</dbReference>
<dbReference type="GO" id="GO:0005524">
    <property type="term" value="F:ATP binding"/>
    <property type="evidence" value="ECO:0007669"/>
    <property type="project" value="UniProtKB-UniRule"/>
</dbReference>
<evidence type="ECO:0000259" key="8">
    <source>
        <dbReference type="Pfam" id="PF09334"/>
    </source>
</evidence>
<comment type="function">
    <text evidence="1 7">Is required not only for elongation of protein synthesis but also for the initiation of all mRNA translation through initiator tRNA(fMet) aminoacylation.</text>
</comment>
<evidence type="ECO:0000256" key="4">
    <source>
        <dbReference type="ARBA" id="ARBA00022840"/>
    </source>
</evidence>
<feature type="binding site" evidence="7">
    <location>
        <position position="127"/>
    </location>
    <ligand>
        <name>Zn(2+)</name>
        <dbReference type="ChEBI" id="CHEBI:29105"/>
    </ligand>
</feature>